<feature type="transmembrane region" description="Helical" evidence="3">
    <location>
        <begin position="178"/>
        <end position="200"/>
    </location>
</feature>
<keyword evidence="3" id="KW-1133">Transmembrane helix</keyword>
<proteinExistence type="inferred from homology"/>
<feature type="transmembrane region" description="Helical" evidence="3">
    <location>
        <begin position="25"/>
        <end position="45"/>
    </location>
</feature>
<dbReference type="PANTHER" id="PTHR11328:SF24">
    <property type="entry name" value="MAJOR FACILITATOR SUPERFAMILY (MFS) PROFILE DOMAIN-CONTAINING PROTEIN"/>
    <property type="match status" value="1"/>
</dbReference>
<dbReference type="InterPro" id="IPR036259">
    <property type="entry name" value="MFS_trans_sf"/>
</dbReference>
<feature type="transmembrane region" description="Helical" evidence="3">
    <location>
        <begin position="337"/>
        <end position="355"/>
    </location>
</feature>
<comment type="similarity">
    <text evidence="1">Belongs to the sodium:galactoside symporter (TC 2.A.2) family.</text>
</comment>
<feature type="region of interest" description="Disordered" evidence="2">
    <location>
        <begin position="1"/>
        <end position="20"/>
    </location>
</feature>
<feature type="transmembrane region" description="Helical" evidence="3">
    <location>
        <begin position="266"/>
        <end position="291"/>
    </location>
</feature>
<sequence length="502" mass="53206">MEGSRHRGGRSVTPPEDRVPLRQKVGLGAGGLAAFFGYAGVSTLAYPVYNMTLGVSAAAVGVALLVPRLWDAVSDPLMGRITDNAHTRWGRRRPFVMLGAPLMGLLFVAIWYAPPAWSDNAQLAWFIAAQLLFFTAYTVFAVPFGAMSYEMTPDHHERTRVMAFLAFFHKIGELLSGWMLPLAALLGVAIVGAAVVPAPGEQQRIPIEGVHAMAWIVGLVFLAGFGVLPALAVRGGSRAAPAAVAAAGPKVKLVEGLRAAAGNAAFLLLVGVIVLNTLSGVLATGIDQYLLVYYMSDGNQADGLVQKGLLTTGYGVVGFASIPLISWYATRFGKKQALYAVYGLMAVGGVAKWFVFTPGHPRVELFGLSLDPVILIDPLLCGPMWVAVKILLASMMADVCDEDELRHGQRREGLFGAVFSWLEKTVVSVAYLGTGLALAATGFEVAKGAAQSDATFTGMRLFLAGAPTATALLAIAVLRFYPLTAERADATRATLEARRGRG</sequence>
<gene>
    <name evidence="4" type="ordered locus">PSMK_10000</name>
</gene>
<dbReference type="eggNOG" id="COG2211">
    <property type="taxonomic scope" value="Bacteria"/>
</dbReference>
<dbReference type="KEGG" id="phm:PSMK_10000"/>
<dbReference type="RefSeq" id="WP_014436378.1">
    <property type="nucleotide sequence ID" value="NC_017080.1"/>
</dbReference>
<evidence type="ECO:0000256" key="3">
    <source>
        <dbReference type="SAM" id="Phobius"/>
    </source>
</evidence>
<feature type="transmembrane region" description="Helical" evidence="3">
    <location>
        <begin position="95"/>
        <end position="113"/>
    </location>
</feature>
<dbReference type="GO" id="GO:0005886">
    <property type="term" value="C:plasma membrane"/>
    <property type="evidence" value="ECO:0007669"/>
    <property type="project" value="TreeGrafter"/>
</dbReference>
<dbReference type="SUPFAM" id="SSF103473">
    <property type="entry name" value="MFS general substrate transporter"/>
    <property type="match status" value="1"/>
</dbReference>
<dbReference type="GO" id="GO:0015293">
    <property type="term" value="F:symporter activity"/>
    <property type="evidence" value="ECO:0007669"/>
    <property type="project" value="InterPro"/>
</dbReference>
<feature type="transmembrane region" description="Helical" evidence="3">
    <location>
        <begin position="51"/>
        <end position="70"/>
    </location>
</feature>
<feature type="transmembrane region" description="Helical" evidence="3">
    <location>
        <begin position="311"/>
        <end position="330"/>
    </location>
</feature>
<dbReference type="GO" id="GO:0008643">
    <property type="term" value="P:carbohydrate transport"/>
    <property type="evidence" value="ECO:0007669"/>
    <property type="project" value="InterPro"/>
</dbReference>
<evidence type="ECO:0000313" key="5">
    <source>
        <dbReference type="Proteomes" id="UP000007881"/>
    </source>
</evidence>
<feature type="transmembrane region" description="Helical" evidence="3">
    <location>
        <begin position="461"/>
        <end position="481"/>
    </location>
</feature>
<name>I0ID21_PHYMF</name>
<dbReference type="EMBL" id="AP012338">
    <property type="protein sequence ID" value="BAM03159.1"/>
    <property type="molecule type" value="Genomic_DNA"/>
</dbReference>
<dbReference type="Proteomes" id="UP000007881">
    <property type="component" value="Chromosome"/>
</dbReference>
<keyword evidence="3" id="KW-0812">Transmembrane</keyword>
<feature type="transmembrane region" description="Helical" evidence="3">
    <location>
        <begin position="125"/>
        <end position="149"/>
    </location>
</feature>
<feature type="transmembrane region" description="Helical" evidence="3">
    <location>
        <begin position="212"/>
        <end position="233"/>
    </location>
</feature>
<feature type="transmembrane region" description="Helical" evidence="3">
    <location>
        <begin position="375"/>
        <end position="393"/>
    </location>
</feature>
<dbReference type="PANTHER" id="PTHR11328">
    <property type="entry name" value="MAJOR FACILITATOR SUPERFAMILY DOMAIN-CONTAINING PROTEIN"/>
    <property type="match status" value="1"/>
</dbReference>
<reference evidence="4 5" key="1">
    <citation type="submission" date="2012-02" db="EMBL/GenBank/DDBJ databases">
        <title>Complete genome sequence of Phycisphaera mikurensis NBRC 102666.</title>
        <authorList>
            <person name="Ankai A."/>
            <person name="Hosoyama A."/>
            <person name="Terui Y."/>
            <person name="Sekine M."/>
            <person name="Fukai R."/>
            <person name="Kato Y."/>
            <person name="Nakamura S."/>
            <person name="Yamada-Narita S."/>
            <person name="Kawakoshi A."/>
            <person name="Fukunaga Y."/>
            <person name="Yamazaki S."/>
            <person name="Fujita N."/>
        </authorList>
    </citation>
    <scope>NUCLEOTIDE SEQUENCE [LARGE SCALE GENOMIC DNA]</scope>
    <source>
        <strain evidence="5">NBRC 102666 / KCTC 22515 / FYK2301M01</strain>
    </source>
</reference>
<evidence type="ECO:0000256" key="1">
    <source>
        <dbReference type="ARBA" id="ARBA00009617"/>
    </source>
</evidence>
<dbReference type="AlphaFoldDB" id="I0ID21"/>
<dbReference type="Gene3D" id="1.20.1250.20">
    <property type="entry name" value="MFS general substrate transporter like domains"/>
    <property type="match status" value="1"/>
</dbReference>
<protein>
    <submittedName>
        <fullName evidence="4">Major facilitator superfamily protein</fullName>
    </submittedName>
</protein>
<evidence type="ECO:0000313" key="4">
    <source>
        <dbReference type="EMBL" id="BAM03159.1"/>
    </source>
</evidence>
<evidence type="ECO:0000256" key="2">
    <source>
        <dbReference type="SAM" id="MobiDB-lite"/>
    </source>
</evidence>
<keyword evidence="5" id="KW-1185">Reference proteome</keyword>
<dbReference type="HOGENOM" id="CLU_027408_6_0_0"/>
<dbReference type="Pfam" id="PF13347">
    <property type="entry name" value="MFS_2"/>
    <property type="match status" value="1"/>
</dbReference>
<feature type="transmembrane region" description="Helical" evidence="3">
    <location>
        <begin position="414"/>
        <end position="441"/>
    </location>
</feature>
<dbReference type="STRING" id="1142394.PSMK_10000"/>
<dbReference type="InterPro" id="IPR039672">
    <property type="entry name" value="MFS_2"/>
</dbReference>
<accession>I0ID21</accession>
<organism evidence="4 5">
    <name type="scientific">Phycisphaera mikurensis (strain NBRC 102666 / KCTC 22515 / FYK2301M01)</name>
    <dbReference type="NCBI Taxonomy" id="1142394"/>
    <lineage>
        <taxon>Bacteria</taxon>
        <taxon>Pseudomonadati</taxon>
        <taxon>Planctomycetota</taxon>
        <taxon>Phycisphaerae</taxon>
        <taxon>Phycisphaerales</taxon>
        <taxon>Phycisphaeraceae</taxon>
        <taxon>Phycisphaera</taxon>
    </lineage>
</organism>
<keyword evidence="3" id="KW-0472">Membrane</keyword>